<accession>A0ABY5C0Y5</accession>
<protein>
    <submittedName>
        <fullName evidence="1">Uncharacterized protein</fullName>
    </submittedName>
</protein>
<dbReference type="Proteomes" id="UP001056093">
    <property type="component" value="Chromosome"/>
</dbReference>
<evidence type="ECO:0000313" key="2">
    <source>
        <dbReference type="Proteomes" id="UP001056093"/>
    </source>
</evidence>
<dbReference type="RefSeq" id="WP_252773554.1">
    <property type="nucleotide sequence ID" value="NZ_CP097122.1"/>
</dbReference>
<dbReference type="EMBL" id="CP097122">
    <property type="protein sequence ID" value="USS91739.1"/>
    <property type="molecule type" value="Genomic_DNA"/>
</dbReference>
<proteinExistence type="predicted"/>
<keyword evidence="2" id="KW-1185">Reference proteome</keyword>
<name>A0ABY5C0Y5_9LACO</name>
<reference evidence="1" key="1">
    <citation type="submission" date="2022-05" db="EMBL/GenBank/DDBJ databases">
        <authorList>
            <person name="Oliphant S.A."/>
            <person name="Watson-Haigh N.S."/>
            <person name="Sumby K.M."/>
            <person name="Gardner J.M."/>
            <person name="Jiranek V."/>
        </authorList>
    </citation>
    <scope>NUCLEOTIDE SEQUENCE</scope>
    <source>
        <strain evidence="1">KI3_B9</strain>
    </source>
</reference>
<gene>
    <name evidence="1" type="ORF">M3M36_05340</name>
</gene>
<sequence length="49" mass="5506">MKTEVIIANTAKGFEKNLNTAISNLTDQGYEIVSISPWSLSYRAIILYQ</sequence>
<evidence type="ECO:0000313" key="1">
    <source>
        <dbReference type="EMBL" id="USS91739.1"/>
    </source>
</evidence>
<organism evidence="1 2">
    <name type="scientific">Fructobacillus americanaquae</name>
    <dbReference type="NCBI Taxonomy" id="2940302"/>
    <lineage>
        <taxon>Bacteria</taxon>
        <taxon>Bacillati</taxon>
        <taxon>Bacillota</taxon>
        <taxon>Bacilli</taxon>
        <taxon>Lactobacillales</taxon>
        <taxon>Lactobacillaceae</taxon>
        <taxon>Fructobacillus</taxon>
    </lineage>
</organism>